<evidence type="ECO:0000313" key="2">
    <source>
        <dbReference type="Proteomes" id="UP000826656"/>
    </source>
</evidence>
<protein>
    <submittedName>
        <fullName evidence="1">Uncharacterized protein</fullName>
    </submittedName>
</protein>
<sequence length="165" mass="17777">MSTPVTWTEATAGGRHGRPVGLVVGVLRGLSGRAAWAFDGMHGLSVLRRRTPTKTCRRPPTKTCRRTLVGRPCAAEGIFLDRARRVWCGTAVLVFGRVASLMACMARPCYVVGGAARTGHARPSTARRYSWTGRGRCSCKNFSLPPTPLPVIKFSTPLGGAQRRG</sequence>
<dbReference type="Proteomes" id="UP000826656">
    <property type="component" value="Unassembled WGS sequence"/>
</dbReference>
<proteinExistence type="predicted"/>
<reference evidence="1 2" key="1">
    <citation type="journal article" date="2021" name="bioRxiv">
        <title>Chromosome-scale and haplotype-resolved genome assembly of a tetraploid potato cultivar.</title>
        <authorList>
            <person name="Sun H."/>
            <person name="Jiao W.-B."/>
            <person name="Krause K."/>
            <person name="Campoy J.A."/>
            <person name="Goel M."/>
            <person name="Folz-Donahue K."/>
            <person name="Kukat C."/>
            <person name="Huettel B."/>
            <person name="Schneeberger K."/>
        </authorList>
    </citation>
    <scope>NUCLEOTIDE SEQUENCE [LARGE SCALE GENOMIC DNA]</scope>
    <source>
        <strain evidence="1">SolTubOtavaFocal</strain>
        <tissue evidence="1">Leaves</tissue>
    </source>
</reference>
<accession>A0ABQ7TZD8</accession>
<name>A0ABQ7TZD8_SOLTU</name>
<organism evidence="1 2">
    <name type="scientific">Solanum tuberosum</name>
    <name type="common">Potato</name>
    <dbReference type="NCBI Taxonomy" id="4113"/>
    <lineage>
        <taxon>Eukaryota</taxon>
        <taxon>Viridiplantae</taxon>
        <taxon>Streptophyta</taxon>
        <taxon>Embryophyta</taxon>
        <taxon>Tracheophyta</taxon>
        <taxon>Spermatophyta</taxon>
        <taxon>Magnoliopsida</taxon>
        <taxon>eudicotyledons</taxon>
        <taxon>Gunneridae</taxon>
        <taxon>Pentapetalae</taxon>
        <taxon>asterids</taxon>
        <taxon>lamiids</taxon>
        <taxon>Solanales</taxon>
        <taxon>Solanaceae</taxon>
        <taxon>Solanoideae</taxon>
        <taxon>Solaneae</taxon>
        <taxon>Solanum</taxon>
    </lineage>
</organism>
<gene>
    <name evidence="1" type="ORF">KY290_038119</name>
</gene>
<keyword evidence="2" id="KW-1185">Reference proteome</keyword>
<evidence type="ECO:0000313" key="1">
    <source>
        <dbReference type="EMBL" id="KAH0739414.1"/>
    </source>
</evidence>
<dbReference type="EMBL" id="JAIVGD010000028">
    <property type="protein sequence ID" value="KAH0739414.1"/>
    <property type="molecule type" value="Genomic_DNA"/>
</dbReference>
<comment type="caution">
    <text evidence="1">The sequence shown here is derived from an EMBL/GenBank/DDBJ whole genome shotgun (WGS) entry which is preliminary data.</text>
</comment>